<feature type="transmembrane region" description="Helical" evidence="7">
    <location>
        <begin position="157"/>
        <end position="177"/>
    </location>
</feature>
<evidence type="ECO:0000256" key="4">
    <source>
        <dbReference type="ARBA" id="ARBA00022692"/>
    </source>
</evidence>
<dbReference type="Proteomes" id="UP000217889">
    <property type="component" value="Chromosome"/>
</dbReference>
<accession>A0A291GYF7</accession>
<evidence type="ECO:0000256" key="3">
    <source>
        <dbReference type="ARBA" id="ARBA00022475"/>
    </source>
</evidence>
<dbReference type="AlphaFoldDB" id="A0A291GYF7"/>
<comment type="subcellular location">
    <subcellularLocation>
        <location evidence="1 7">Cell membrane</location>
        <topology evidence="1 7">Multi-pass membrane protein</topology>
    </subcellularLocation>
</comment>
<keyword evidence="2 7" id="KW-0813">Transport</keyword>
<dbReference type="PANTHER" id="PTHR43744">
    <property type="entry name" value="ABC TRANSPORTER PERMEASE PROTEIN MG189-RELATED-RELATED"/>
    <property type="match status" value="1"/>
</dbReference>
<organism evidence="10 11">
    <name type="scientific">Brachybacterium ginsengisoli</name>
    <dbReference type="NCBI Taxonomy" id="1331682"/>
    <lineage>
        <taxon>Bacteria</taxon>
        <taxon>Bacillati</taxon>
        <taxon>Actinomycetota</taxon>
        <taxon>Actinomycetes</taxon>
        <taxon>Micrococcales</taxon>
        <taxon>Dermabacteraceae</taxon>
        <taxon>Brachybacterium</taxon>
    </lineage>
</organism>
<reference evidence="10 11" key="1">
    <citation type="journal article" date="2014" name="Int. J. Syst. Evol. Microbiol.">
        <title>Brachybacterium ginsengisoli sp. nov., isolated from soil of a ginseng field.</title>
        <authorList>
            <person name="Hoang V.A."/>
            <person name="Kim Y.J."/>
            <person name="Nguyen N.L."/>
            <person name="Yang D.C."/>
        </authorList>
    </citation>
    <scope>NUCLEOTIDE SEQUENCE [LARGE SCALE GENOMIC DNA]</scope>
    <source>
        <strain evidence="10 11">DCY80</strain>
    </source>
</reference>
<dbReference type="OrthoDB" id="2063054at2"/>
<feature type="transmembrane region" description="Helical" evidence="7">
    <location>
        <begin position="132"/>
        <end position="151"/>
    </location>
</feature>
<dbReference type="CDD" id="cd06261">
    <property type="entry name" value="TM_PBP2"/>
    <property type="match status" value="1"/>
</dbReference>
<dbReference type="PANTHER" id="PTHR43744:SF9">
    <property type="entry name" value="POLYGALACTURONAN_RHAMNOGALACTURONAN TRANSPORT SYSTEM PERMEASE PROTEIN YTCP"/>
    <property type="match status" value="1"/>
</dbReference>
<feature type="transmembrane region" description="Helical" evidence="7">
    <location>
        <begin position="285"/>
        <end position="302"/>
    </location>
</feature>
<dbReference type="EMBL" id="CP023564">
    <property type="protein sequence ID" value="ATG55124.1"/>
    <property type="molecule type" value="Genomic_DNA"/>
</dbReference>
<dbReference type="Pfam" id="PF00528">
    <property type="entry name" value="BPD_transp_1"/>
    <property type="match status" value="1"/>
</dbReference>
<dbReference type="InterPro" id="IPR000515">
    <property type="entry name" value="MetI-like"/>
</dbReference>
<feature type="region of interest" description="Disordered" evidence="8">
    <location>
        <begin position="1"/>
        <end position="21"/>
    </location>
</feature>
<evidence type="ECO:0000256" key="5">
    <source>
        <dbReference type="ARBA" id="ARBA00022989"/>
    </source>
</evidence>
<feature type="transmembrane region" description="Helical" evidence="7">
    <location>
        <begin position="204"/>
        <end position="227"/>
    </location>
</feature>
<dbReference type="KEGG" id="bgg:CFK41_10405"/>
<evidence type="ECO:0000256" key="8">
    <source>
        <dbReference type="SAM" id="MobiDB-lite"/>
    </source>
</evidence>
<evidence type="ECO:0000256" key="7">
    <source>
        <dbReference type="RuleBase" id="RU363032"/>
    </source>
</evidence>
<keyword evidence="3" id="KW-1003">Cell membrane</keyword>
<dbReference type="SUPFAM" id="SSF161098">
    <property type="entry name" value="MetI-like"/>
    <property type="match status" value="1"/>
</dbReference>
<evidence type="ECO:0000256" key="1">
    <source>
        <dbReference type="ARBA" id="ARBA00004651"/>
    </source>
</evidence>
<evidence type="ECO:0000313" key="10">
    <source>
        <dbReference type="EMBL" id="ATG55124.1"/>
    </source>
</evidence>
<dbReference type="RefSeq" id="WP_096799588.1">
    <property type="nucleotide sequence ID" value="NZ_CP023564.1"/>
</dbReference>
<proteinExistence type="inferred from homology"/>
<evidence type="ECO:0000313" key="11">
    <source>
        <dbReference type="Proteomes" id="UP000217889"/>
    </source>
</evidence>
<comment type="similarity">
    <text evidence="7">Belongs to the binding-protein-dependent transport system permease family.</text>
</comment>
<dbReference type="GO" id="GO:0055085">
    <property type="term" value="P:transmembrane transport"/>
    <property type="evidence" value="ECO:0007669"/>
    <property type="project" value="InterPro"/>
</dbReference>
<keyword evidence="11" id="KW-1185">Reference proteome</keyword>
<keyword evidence="4 7" id="KW-0812">Transmembrane</keyword>
<keyword evidence="6 7" id="KW-0472">Membrane</keyword>
<keyword evidence="5 7" id="KW-1133">Transmembrane helix</keyword>
<name>A0A291GYF7_9MICO</name>
<feature type="transmembrane region" description="Helical" evidence="7">
    <location>
        <begin position="99"/>
        <end position="120"/>
    </location>
</feature>
<evidence type="ECO:0000256" key="6">
    <source>
        <dbReference type="ARBA" id="ARBA00023136"/>
    </source>
</evidence>
<evidence type="ECO:0000259" key="9">
    <source>
        <dbReference type="PROSITE" id="PS50928"/>
    </source>
</evidence>
<sequence length="317" mass="35039">MATIAPVGPSAAPAAETRPSRRIREPRSDRILNVVLLVVLSLFTLTIIYPFVYIVSASLSSPQAVSSGEMWLWPIDFSLDAYQAVLDYPAIPRGFLNSLLYSGASMLFGTAITIAGGYALSRRDLVGRNAITFAFILTMMFSGGMIPTYLVVNSLGLLNTIWAMIIPTAVSVWQLIVTRTFYQTTIPLELLECSRIDGASDLRFFLQIAIPLSKPIIAVNLLLYGVATWNSYFNALIYLTDEDLYPLQLVMRNILLENSFDPSKMANADPERILAMQQLADKLKYALIIIASIPPLIAYPFVQKHFVKGMMIGSLKG</sequence>
<dbReference type="PROSITE" id="PS50928">
    <property type="entry name" value="ABC_TM1"/>
    <property type="match status" value="1"/>
</dbReference>
<dbReference type="InterPro" id="IPR035906">
    <property type="entry name" value="MetI-like_sf"/>
</dbReference>
<dbReference type="GO" id="GO:0005886">
    <property type="term" value="C:plasma membrane"/>
    <property type="evidence" value="ECO:0007669"/>
    <property type="project" value="UniProtKB-SubCell"/>
</dbReference>
<evidence type="ECO:0000256" key="2">
    <source>
        <dbReference type="ARBA" id="ARBA00022448"/>
    </source>
</evidence>
<feature type="domain" description="ABC transmembrane type-1" evidence="9">
    <location>
        <begin position="95"/>
        <end position="298"/>
    </location>
</feature>
<feature type="transmembrane region" description="Helical" evidence="7">
    <location>
        <begin position="31"/>
        <end position="52"/>
    </location>
</feature>
<dbReference type="Gene3D" id="1.10.3720.10">
    <property type="entry name" value="MetI-like"/>
    <property type="match status" value="1"/>
</dbReference>
<protein>
    <submittedName>
        <fullName evidence="10">Sugar ABC transporter permease</fullName>
    </submittedName>
</protein>
<gene>
    <name evidence="10" type="ORF">CFK41_10405</name>
</gene>